<evidence type="ECO:0000313" key="5">
    <source>
        <dbReference type="EMBL" id="GLB51325.1"/>
    </source>
</evidence>
<dbReference type="InterPro" id="IPR025193">
    <property type="entry name" value="DUF4114"/>
</dbReference>
<dbReference type="Pfam" id="PF13448">
    <property type="entry name" value="DUF4114"/>
    <property type="match status" value="1"/>
</dbReference>
<proteinExistence type="predicted"/>
<feature type="signal peptide" evidence="2">
    <location>
        <begin position="1"/>
        <end position="21"/>
    </location>
</feature>
<keyword evidence="2" id="KW-0732">Signal</keyword>
<comment type="caution">
    <text evidence="5">The sequence shown here is derived from an EMBL/GenBank/DDBJ whole genome shotgun (WGS) entry which is preliminary data.</text>
</comment>
<dbReference type="InterPro" id="IPR032295">
    <property type="entry name" value="DUF4842"/>
</dbReference>
<dbReference type="EMBL" id="BRVP01000002">
    <property type="protein sequence ID" value="GLB51325.1"/>
    <property type="molecule type" value="Genomic_DNA"/>
</dbReference>
<gene>
    <name evidence="5" type="ORF">NBRC110019_03640</name>
</gene>
<name>A0A9W6B328_9FLAO</name>
<dbReference type="Proteomes" id="UP001143545">
    <property type="component" value="Unassembled WGS sequence"/>
</dbReference>
<evidence type="ECO:0000256" key="1">
    <source>
        <dbReference type="SAM" id="MobiDB-lite"/>
    </source>
</evidence>
<sequence length="650" mass="70672">MKLFKNSNLLLLILATLISCVDNDLDSTSSNLVTDGPMEGLNADDDFSYETTKQLTVNLSVPEFLEHAVFSIYGKTGTSDSIAIGKANFDTSGNFTRELTISAATDSILIYSNYIGLTRDIRLGASGDEVSFDYASLFTESNVNKTLGPNSNSLNHKDVFDFFTYLSNYNANGVPTNITVHEDISSSLLDDINNSLPESVPGGVPANNPDFLVGKETEIILTQEADVSITFVAEGADYRNTLGFYTYTLGNEPTSVNDITTHYVVFPNASMHKSGGKLVSGDQVTLGHFPENTVISWFLVADGWDRSSKTVKENAQIYYANPAFNPEATGYKDHMVLLNDPARDLNILGFEDLYRGTGNSDDDFNDAIYYVKSNPASAIKTDEVAVIDGANDTDGDGVNDTLDNYPNDSTKAFDNYYPAENVPGTVAFEDLWPSQGDYDFNDLVATYHYHLVANGANKISELAATYTIQNIGGSFHNGLAFVLPIDPALVSSVTGSVLNGGYENTAANGTETGNSTDESIIYVCGNTINKTGTTITITVTFGSPVHINNLGEAPFNPFLIVNGDRTREVHLPDHTPTSSATSLGTDDDDSNASNGRYYKTSQNLPWGLNIYNVFNHPSEKKSIIVAYPKFKTWANSNGNSDLEWYNEPEN</sequence>
<evidence type="ECO:0000256" key="2">
    <source>
        <dbReference type="SAM" id="SignalP"/>
    </source>
</evidence>
<protein>
    <recommendedName>
        <fullName evidence="7">LruC domain-containing protein</fullName>
    </recommendedName>
</protein>
<evidence type="ECO:0000313" key="6">
    <source>
        <dbReference type="Proteomes" id="UP001143545"/>
    </source>
</evidence>
<evidence type="ECO:0000259" key="4">
    <source>
        <dbReference type="Pfam" id="PF16130"/>
    </source>
</evidence>
<dbReference type="NCBIfam" id="TIGR04456">
    <property type="entry name" value="LruC_dom"/>
    <property type="match status" value="1"/>
</dbReference>
<accession>A0A9W6B328</accession>
<evidence type="ECO:0008006" key="7">
    <source>
        <dbReference type="Google" id="ProtNLM"/>
    </source>
</evidence>
<dbReference type="InterPro" id="IPR031025">
    <property type="entry name" value="LruC_dom"/>
</dbReference>
<evidence type="ECO:0000259" key="3">
    <source>
        <dbReference type="Pfam" id="PF13448"/>
    </source>
</evidence>
<feature type="domain" description="DUF4842" evidence="4">
    <location>
        <begin position="457"/>
        <end position="645"/>
    </location>
</feature>
<keyword evidence="6" id="KW-1185">Reference proteome</keyword>
<dbReference type="RefSeq" id="WP_281751751.1">
    <property type="nucleotide sequence ID" value="NZ_BRVP01000002.1"/>
</dbReference>
<feature type="chain" id="PRO_5040795919" description="LruC domain-containing protein" evidence="2">
    <location>
        <begin position="22"/>
        <end position="650"/>
    </location>
</feature>
<dbReference type="Pfam" id="PF16130">
    <property type="entry name" value="DUF4842"/>
    <property type="match status" value="1"/>
</dbReference>
<reference evidence="5" key="1">
    <citation type="submission" date="2022-07" db="EMBL/GenBank/DDBJ databases">
        <title>Taxonomy of Novel Oxalotrophic and Methylotrophic Bacteria.</title>
        <authorList>
            <person name="Sahin N."/>
            <person name="Tani A."/>
        </authorList>
    </citation>
    <scope>NUCLEOTIDE SEQUENCE</scope>
    <source>
        <strain evidence="5">AM327</strain>
    </source>
</reference>
<organism evidence="5 6">
    <name type="scientific">Neptunitalea chrysea</name>
    <dbReference type="NCBI Taxonomy" id="1647581"/>
    <lineage>
        <taxon>Bacteria</taxon>
        <taxon>Pseudomonadati</taxon>
        <taxon>Bacteroidota</taxon>
        <taxon>Flavobacteriia</taxon>
        <taxon>Flavobacteriales</taxon>
        <taxon>Flavobacteriaceae</taxon>
        <taxon>Neptunitalea</taxon>
    </lineage>
</organism>
<dbReference type="PROSITE" id="PS51257">
    <property type="entry name" value="PROKAR_LIPOPROTEIN"/>
    <property type="match status" value="1"/>
</dbReference>
<feature type="region of interest" description="Disordered" evidence="1">
    <location>
        <begin position="569"/>
        <end position="596"/>
    </location>
</feature>
<feature type="domain" description="DUF4114" evidence="3">
    <location>
        <begin position="289"/>
        <end position="374"/>
    </location>
</feature>
<dbReference type="AlphaFoldDB" id="A0A9W6B328"/>
<feature type="compositionally biased region" description="Polar residues" evidence="1">
    <location>
        <begin position="575"/>
        <end position="584"/>
    </location>
</feature>